<evidence type="ECO:0000256" key="1">
    <source>
        <dbReference type="ARBA" id="ARBA00022490"/>
    </source>
</evidence>
<evidence type="ECO:0000256" key="2">
    <source>
        <dbReference type="ARBA" id="ARBA00022618"/>
    </source>
</evidence>
<comment type="similarity">
    <text evidence="8">Belongs to the RacA family.</text>
</comment>
<evidence type="ECO:0000256" key="3">
    <source>
        <dbReference type="ARBA" id="ARBA00022829"/>
    </source>
</evidence>
<proteinExistence type="inferred from homology"/>
<keyword evidence="3 8" id="KW-0159">Chromosome partition</keyword>
<name>A0ABS7C7B2_9BACL</name>
<keyword evidence="11" id="KW-1185">Reference proteome</keyword>
<reference evidence="10 11" key="1">
    <citation type="submission" date="2021-07" db="EMBL/GenBank/DDBJ databases">
        <title>Paenibacillus radiodurans sp. nov., isolated from the southeastern edge of Tengger Desert.</title>
        <authorList>
            <person name="Zhang G."/>
        </authorList>
    </citation>
    <scope>NUCLEOTIDE SEQUENCE [LARGE SCALE GENOMIC DNA]</scope>
    <source>
        <strain evidence="10 11">CCM 7311</strain>
    </source>
</reference>
<keyword evidence="2 8" id="KW-0132">Cell division</keyword>
<keyword evidence="4 8" id="KW-0749">Sporulation</keyword>
<evidence type="ECO:0000256" key="5">
    <source>
        <dbReference type="ARBA" id="ARBA00023054"/>
    </source>
</evidence>
<evidence type="ECO:0000256" key="8">
    <source>
        <dbReference type="HAMAP-Rule" id="MF_01170"/>
    </source>
</evidence>
<keyword evidence="6 8" id="KW-0238">DNA-binding</keyword>
<comment type="function">
    <text evidence="8">Required for the formation of axial filaments and for anchoring the origin regions at the cell poles in sporulating cells, thus ensuring proper chromosome segregation in the prespore. Binds in a dispersed manner throughout the chromosome but preferentially to sites clustered in the origin portion of the chromosome, causing condensation of the chromosome and its remodeling into an elongated, anchored structure.</text>
</comment>
<dbReference type="RefSeq" id="WP_210044992.1">
    <property type="nucleotide sequence ID" value="NZ_JBHLVU010000019.1"/>
</dbReference>
<evidence type="ECO:0000259" key="9">
    <source>
        <dbReference type="Pfam" id="PF13411"/>
    </source>
</evidence>
<evidence type="ECO:0000256" key="6">
    <source>
        <dbReference type="ARBA" id="ARBA00023125"/>
    </source>
</evidence>
<comment type="caution">
    <text evidence="10">The sequence shown here is derived from an EMBL/GenBank/DDBJ whole genome shotgun (WGS) entry which is preliminary data.</text>
</comment>
<sequence>MDVLKTKDAAAALGVSQTTVKRWVSMFPAHFIKDRFGHYIFTDQDISRLRYMKERIDQGESLDQLELESAACKEAVEPESVMDSAAGYSDEVLLRIQQVEHLLSQKADDVVSMQVLQHRKELEDLNRIVNQLMESVQQLENKWTRSRPLDKEIHLPDLQSHRKKRSLLRSLFQLW</sequence>
<comment type="subcellular location">
    <subcellularLocation>
        <location evidence="8">Cytoplasm</location>
    </subcellularLocation>
    <text evidence="8">Localizes to cell poles and nucleoid.</text>
</comment>
<accession>A0ABS7C7B2</accession>
<dbReference type="Proteomes" id="UP001519887">
    <property type="component" value="Unassembled WGS sequence"/>
</dbReference>
<gene>
    <name evidence="8" type="primary">racA</name>
    <name evidence="10" type="ORF">K0U00_21335</name>
</gene>
<keyword evidence="1 8" id="KW-0963">Cytoplasm</keyword>
<dbReference type="InterPro" id="IPR009061">
    <property type="entry name" value="DNA-bd_dom_put_sf"/>
</dbReference>
<evidence type="ECO:0000256" key="7">
    <source>
        <dbReference type="ARBA" id="ARBA00023306"/>
    </source>
</evidence>
<feature type="coiled-coil region" evidence="8">
    <location>
        <begin position="115"/>
        <end position="142"/>
    </location>
</feature>
<evidence type="ECO:0000313" key="11">
    <source>
        <dbReference type="Proteomes" id="UP001519887"/>
    </source>
</evidence>
<dbReference type="InterPro" id="IPR000551">
    <property type="entry name" value="MerR-type_HTH_dom"/>
</dbReference>
<dbReference type="Pfam" id="PF13411">
    <property type="entry name" value="MerR_1"/>
    <property type="match status" value="1"/>
</dbReference>
<dbReference type="Gene3D" id="1.10.1660.10">
    <property type="match status" value="1"/>
</dbReference>
<keyword evidence="5 8" id="KW-0175">Coiled coil</keyword>
<dbReference type="InterPro" id="IPR023522">
    <property type="entry name" value="Chrosome_anchoring_RacA"/>
</dbReference>
<organism evidence="10 11">
    <name type="scientific">Paenibacillus sepulcri</name>
    <dbReference type="NCBI Taxonomy" id="359917"/>
    <lineage>
        <taxon>Bacteria</taxon>
        <taxon>Bacillati</taxon>
        <taxon>Bacillota</taxon>
        <taxon>Bacilli</taxon>
        <taxon>Bacillales</taxon>
        <taxon>Paenibacillaceae</taxon>
        <taxon>Paenibacillus</taxon>
    </lineage>
</organism>
<evidence type="ECO:0000256" key="4">
    <source>
        <dbReference type="ARBA" id="ARBA00022969"/>
    </source>
</evidence>
<dbReference type="SUPFAM" id="SSF46955">
    <property type="entry name" value="Putative DNA-binding domain"/>
    <property type="match status" value="1"/>
</dbReference>
<feature type="DNA-binding region" description="H-T-H motif" evidence="8">
    <location>
        <begin position="6"/>
        <end position="26"/>
    </location>
</feature>
<dbReference type="HAMAP" id="MF_01170">
    <property type="entry name" value="RacA"/>
    <property type="match status" value="1"/>
</dbReference>
<keyword evidence="7 8" id="KW-0131">Cell cycle</keyword>
<feature type="domain" description="HTH merR-type" evidence="9">
    <location>
        <begin position="5"/>
        <end position="64"/>
    </location>
</feature>
<dbReference type="EMBL" id="JAHZIK010000615">
    <property type="protein sequence ID" value="MBW7456586.1"/>
    <property type="molecule type" value="Genomic_DNA"/>
</dbReference>
<evidence type="ECO:0000313" key="10">
    <source>
        <dbReference type="EMBL" id="MBW7456586.1"/>
    </source>
</evidence>
<protein>
    <recommendedName>
        <fullName evidence="8">Chromosome-anchoring protein RacA</fullName>
    </recommendedName>
</protein>